<dbReference type="AlphaFoldDB" id="A0A5J4T615"/>
<sequence>SREEEAAYTEKLKEQLRENIIRQILLEQFKQINLIITILMSHEKWRKILDESSLNKQIQTIHFKPNGTGKVIDLIMKGDWATSLDLKSAFHHLIIYPPRRPYLAFEPMGKVCQYSAMPFGTQHSLIFFAQALAMDLKKIWRESDIRILNYADNPLLLHQNKERLRKQTLIIIEILEAFGQTIAKEKCEIEPKPQIKFLKWTWDQERMHIKMTDLRKQPLHFQLKRFIKLTERQVPVKIKYLASIIGKLNFFKSQSKRSCFLFKVNGLSKNKSIEEQRMERKYDSTQRSPPRALLMAGSDSEELRDDSRKQISRSSNGIRRIPERLWTGFGTSNRGYFSPTW</sequence>
<evidence type="ECO:0000259" key="1">
    <source>
        <dbReference type="PROSITE" id="PS50878"/>
    </source>
</evidence>
<dbReference type="Pfam" id="PF00078">
    <property type="entry name" value="RVT_1"/>
    <property type="match status" value="1"/>
</dbReference>
<proteinExistence type="predicted"/>
<dbReference type="InterPro" id="IPR043502">
    <property type="entry name" value="DNA/RNA_pol_sf"/>
</dbReference>
<dbReference type="InterPro" id="IPR043128">
    <property type="entry name" value="Rev_trsase/Diguanyl_cyclase"/>
</dbReference>
<dbReference type="InterPro" id="IPR000477">
    <property type="entry name" value="RT_dom"/>
</dbReference>
<dbReference type="PANTHER" id="PTHR33050:SF7">
    <property type="entry name" value="RIBONUCLEASE H"/>
    <property type="match status" value="1"/>
</dbReference>
<feature type="non-terminal residue" evidence="2">
    <location>
        <position position="1"/>
    </location>
</feature>
<feature type="domain" description="Reverse transcriptase" evidence="1">
    <location>
        <begin position="18"/>
        <end position="202"/>
    </location>
</feature>
<evidence type="ECO:0000313" key="2">
    <source>
        <dbReference type="EMBL" id="KAA6353608.1"/>
    </source>
</evidence>
<evidence type="ECO:0000313" key="3">
    <source>
        <dbReference type="Proteomes" id="UP000324800"/>
    </source>
</evidence>
<dbReference type="EMBL" id="SNRW01037799">
    <property type="protein sequence ID" value="KAA6353608.1"/>
    <property type="molecule type" value="Genomic_DNA"/>
</dbReference>
<comment type="caution">
    <text evidence="2">The sequence shown here is derived from an EMBL/GenBank/DDBJ whole genome shotgun (WGS) entry which is preliminary data.</text>
</comment>
<reference evidence="2 3" key="1">
    <citation type="submission" date="2019-03" db="EMBL/GenBank/DDBJ databases">
        <title>Single cell metagenomics reveals metabolic interactions within the superorganism composed of flagellate Streblomastix strix and complex community of Bacteroidetes bacteria on its surface.</title>
        <authorList>
            <person name="Treitli S.C."/>
            <person name="Kolisko M."/>
            <person name="Husnik F."/>
            <person name="Keeling P."/>
            <person name="Hampl V."/>
        </authorList>
    </citation>
    <scope>NUCLEOTIDE SEQUENCE [LARGE SCALE GENOMIC DNA]</scope>
    <source>
        <strain evidence="2">ST1C</strain>
    </source>
</reference>
<organism evidence="2 3">
    <name type="scientific">Streblomastix strix</name>
    <dbReference type="NCBI Taxonomy" id="222440"/>
    <lineage>
        <taxon>Eukaryota</taxon>
        <taxon>Metamonada</taxon>
        <taxon>Preaxostyla</taxon>
        <taxon>Oxymonadida</taxon>
        <taxon>Streblomastigidae</taxon>
        <taxon>Streblomastix</taxon>
    </lineage>
</organism>
<dbReference type="InterPro" id="IPR052055">
    <property type="entry name" value="Hepadnavirus_pol/RT"/>
</dbReference>
<dbReference type="Proteomes" id="UP000324800">
    <property type="component" value="Unassembled WGS sequence"/>
</dbReference>
<dbReference type="PROSITE" id="PS50878">
    <property type="entry name" value="RT_POL"/>
    <property type="match status" value="1"/>
</dbReference>
<name>A0A5J4T615_9EUKA</name>
<gene>
    <name evidence="2" type="ORF">EZS28_050865</name>
</gene>
<protein>
    <recommendedName>
        <fullName evidence="1">Reverse transcriptase domain-containing protein</fullName>
    </recommendedName>
</protein>
<dbReference type="SUPFAM" id="SSF56672">
    <property type="entry name" value="DNA/RNA polymerases"/>
    <property type="match status" value="1"/>
</dbReference>
<feature type="non-terminal residue" evidence="2">
    <location>
        <position position="341"/>
    </location>
</feature>
<accession>A0A5J4T615</accession>
<dbReference type="PANTHER" id="PTHR33050">
    <property type="entry name" value="REVERSE TRANSCRIPTASE DOMAIN-CONTAINING PROTEIN"/>
    <property type="match status" value="1"/>
</dbReference>
<dbReference type="Gene3D" id="3.10.10.10">
    <property type="entry name" value="HIV Type 1 Reverse Transcriptase, subunit A, domain 1"/>
    <property type="match status" value="1"/>
</dbReference>
<dbReference type="Gene3D" id="3.30.70.270">
    <property type="match status" value="1"/>
</dbReference>